<feature type="domain" description="Fe2OG dioxygenase" evidence="2">
    <location>
        <begin position="99"/>
        <end position="237"/>
    </location>
</feature>
<organism evidence="3 4">
    <name type="scientific">Sclerotinia sclerotiorum (strain ATCC 18683 / 1980 / Ss-1)</name>
    <name type="common">White mold</name>
    <name type="synonym">Whetzelinia sclerotiorum</name>
    <dbReference type="NCBI Taxonomy" id="665079"/>
    <lineage>
        <taxon>Eukaryota</taxon>
        <taxon>Fungi</taxon>
        <taxon>Dikarya</taxon>
        <taxon>Ascomycota</taxon>
        <taxon>Pezizomycotina</taxon>
        <taxon>Leotiomycetes</taxon>
        <taxon>Helotiales</taxon>
        <taxon>Sclerotiniaceae</taxon>
        <taxon>Sclerotinia</taxon>
    </lineage>
</organism>
<feature type="region of interest" description="Disordered" evidence="1">
    <location>
        <begin position="264"/>
        <end position="319"/>
    </location>
</feature>
<evidence type="ECO:0000313" key="4">
    <source>
        <dbReference type="Proteomes" id="UP000177798"/>
    </source>
</evidence>
<evidence type="ECO:0000259" key="2">
    <source>
        <dbReference type="PROSITE" id="PS51471"/>
    </source>
</evidence>
<dbReference type="OrthoDB" id="271595at2759"/>
<dbReference type="PANTHER" id="PTHR12463:SF1">
    <property type="entry name" value="2-OXOGLUTARATE AND FE-DEPENDENT OXYGENASE FAMILY PROTEIN"/>
    <property type="match status" value="1"/>
</dbReference>
<dbReference type="KEGG" id="ssl:SS1G_03786"/>
<dbReference type="VEuPathDB" id="FungiDB:sscle_09g073430"/>
<dbReference type="OMA" id="RNVNTRH"/>
<dbReference type="GO" id="GO:0070988">
    <property type="term" value="P:demethylation"/>
    <property type="evidence" value="ECO:0007669"/>
    <property type="project" value="InterPro"/>
</dbReference>
<evidence type="ECO:0000313" key="3">
    <source>
        <dbReference type="EMBL" id="APA12573.1"/>
    </source>
</evidence>
<name>A0A1D9QD84_SCLS1</name>
<reference evidence="4" key="1">
    <citation type="journal article" date="2017" name="Genome Biol. Evol.">
        <title>The complete genome sequence of the phytopathogenic fungus Sclerotinia sclerotiorum reveals insights into the genome architecture of broad host range pathogens.</title>
        <authorList>
            <person name="Derbyshire M."/>
            <person name="Denton-Giles M."/>
            <person name="Hegedus D."/>
            <person name="Seifbarghy S."/>
            <person name="Rollins J."/>
            <person name="van Kan J."/>
            <person name="Seidl M.F."/>
            <person name="Faino L."/>
            <person name="Mbengue M."/>
            <person name="Navaud O."/>
            <person name="Raffaele S."/>
            <person name="Hammond-Kosack K."/>
            <person name="Heard S."/>
            <person name="Oliver R."/>
        </authorList>
    </citation>
    <scope>NUCLEOTIDE SEQUENCE [LARGE SCALE GENOMIC DNA]</scope>
    <source>
        <strain evidence="4">ATCC 18683 / 1980 / Ss-1</strain>
    </source>
</reference>
<dbReference type="RefSeq" id="XP_001595697.1">
    <property type="nucleotide sequence ID" value="XM_001595647.1"/>
</dbReference>
<proteinExistence type="predicted"/>
<dbReference type="AlphaFoldDB" id="A0A1D9QD84"/>
<dbReference type="PROSITE" id="PS51471">
    <property type="entry name" value="FE2OG_OXY"/>
    <property type="match status" value="1"/>
</dbReference>
<dbReference type="InterPro" id="IPR027450">
    <property type="entry name" value="AlkB-like"/>
</dbReference>
<feature type="compositionally biased region" description="Acidic residues" evidence="1">
    <location>
        <begin position="264"/>
        <end position="283"/>
    </location>
</feature>
<evidence type="ECO:0000256" key="1">
    <source>
        <dbReference type="SAM" id="MobiDB-lite"/>
    </source>
</evidence>
<sequence>MGSTTPISTTDPSNPQIQHWENGLALYSNFITPTEEAEIISSILSDDRWSGIGKRQTLHYGAHFDYTTFGASEMWTPVPRYLEDLVDRLPWRKEGKEERPDQFTVQYYPPGTGIPPHVDTHSVFGEYLYSLSIGSSVPMVFKKCGENEARKMRKPKRSLLGDSRDEVNRTRVTIKAEDDGEEKWEVWLRERSLLLMRGEARFGFTHMIRGRKFDFDERKGERVRRVGRWSITMRRVRRGGEVGCTCGFPGVCDARIREEVEREEVEREEVEREEVEREEVEREEVEREEREREKEEREKENGREVRIEAEHTPGILTNQ</sequence>
<feature type="compositionally biased region" description="Basic and acidic residues" evidence="1">
    <location>
        <begin position="284"/>
        <end position="311"/>
    </location>
</feature>
<dbReference type="Proteomes" id="UP000177798">
    <property type="component" value="Chromosome 9"/>
</dbReference>
<dbReference type="Pfam" id="PF13532">
    <property type="entry name" value="2OG-FeII_Oxy_2"/>
    <property type="match status" value="1"/>
</dbReference>
<dbReference type="Gene3D" id="2.60.120.590">
    <property type="entry name" value="Alpha-ketoglutarate-dependent dioxygenase AlkB-like"/>
    <property type="match status" value="1"/>
</dbReference>
<dbReference type="InterPro" id="IPR032857">
    <property type="entry name" value="ALKBH4"/>
</dbReference>
<protein>
    <recommendedName>
        <fullName evidence="2">Fe2OG dioxygenase domain-containing protein</fullName>
    </recommendedName>
</protein>
<dbReference type="InterPro" id="IPR005123">
    <property type="entry name" value="Oxoglu/Fe-dep_dioxygenase_dom"/>
</dbReference>
<dbReference type="PANTHER" id="PTHR12463">
    <property type="entry name" value="OXYGENASE-RELATED"/>
    <property type="match status" value="1"/>
</dbReference>
<accession>A0A1D9QD84</accession>
<dbReference type="InterPro" id="IPR037151">
    <property type="entry name" value="AlkB-like_sf"/>
</dbReference>
<gene>
    <name evidence="3" type="ORF">sscle_09g073430</name>
</gene>
<dbReference type="SUPFAM" id="SSF51197">
    <property type="entry name" value="Clavaminate synthase-like"/>
    <property type="match status" value="1"/>
</dbReference>
<dbReference type="EMBL" id="CP017822">
    <property type="protein sequence ID" value="APA12573.1"/>
    <property type="molecule type" value="Genomic_DNA"/>
</dbReference>